<dbReference type="Proteomes" id="UP000308760">
    <property type="component" value="Unassembled WGS sequence"/>
</dbReference>
<gene>
    <name evidence="1" type="ORF">FAB82_22730</name>
</gene>
<dbReference type="RefSeq" id="WP_136536851.1">
    <property type="nucleotide sequence ID" value="NZ_STGY01000073.1"/>
</dbReference>
<keyword evidence="2" id="KW-1185">Reference proteome</keyword>
<evidence type="ECO:0000313" key="1">
    <source>
        <dbReference type="EMBL" id="THV35694.1"/>
    </source>
</evidence>
<accession>A0A4S8Q601</accession>
<reference evidence="1 2" key="2">
    <citation type="submission" date="2019-05" db="EMBL/GenBank/DDBJ databases">
        <title>Glycomyces buryatensis sp. nov.</title>
        <authorList>
            <person name="Nikitina E."/>
        </authorList>
    </citation>
    <scope>NUCLEOTIDE SEQUENCE [LARGE SCALE GENOMIC DNA]</scope>
    <source>
        <strain evidence="1 2">18</strain>
    </source>
</reference>
<dbReference type="AlphaFoldDB" id="A0A4S8Q601"/>
<name>A0A4S8Q601_9ACTN</name>
<sequence length="131" mass="14134">MTITTSVKTKTDPLGTIRRNCRSLRLAREASNEPGRWRITVTAIYPEGNEALGAVVVAPGQPTAPAWKPEAYEVGIIAGSLVETGIVNTCEAIVDAILNGTELEARHGFKKARDCSYKIPMLPQEAVAWVS</sequence>
<evidence type="ECO:0000313" key="2">
    <source>
        <dbReference type="Proteomes" id="UP000308760"/>
    </source>
</evidence>
<reference evidence="2" key="1">
    <citation type="submission" date="2019-04" db="EMBL/GenBank/DDBJ databases">
        <title>Nocardioides xinjiangensis sp. nov.</title>
        <authorList>
            <person name="Liu S."/>
        </authorList>
    </citation>
    <scope>NUCLEOTIDE SEQUENCE [LARGE SCALE GENOMIC DNA]</scope>
    <source>
        <strain evidence="2">18</strain>
    </source>
</reference>
<protein>
    <submittedName>
        <fullName evidence="1">Uncharacterized protein</fullName>
    </submittedName>
</protein>
<proteinExistence type="predicted"/>
<dbReference type="EMBL" id="STGY01000073">
    <property type="protein sequence ID" value="THV35694.1"/>
    <property type="molecule type" value="Genomic_DNA"/>
</dbReference>
<organism evidence="1 2">
    <name type="scientific">Glycomyces buryatensis</name>
    <dbReference type="NCBI Taxonomy" id="2570927"/>
    <lineage>
        <taxon>Bacteria</taxon>
        <taxon>Bacillati</taxon>
        <taxon>Actinomycetota</taxon>
        <taxon>Actinomycetes</taxon>
        <taxon>Glycomycetales</taxon>
        <taxon>Glycomycetaceae</taxon>
        <taxon>Glycomyces</taxon>
    </lineage>
</organism>
<comment type="caution">
    <text evidence="1">The sequence shown here is derived from an EMBL/GenBank/DDBJ whole genome shotgun (WGS) entry which is preliminary data.</text>
</comment>